<evidence type="ECO:0000256" key="13">
    <source>
        <dbReference type="ARBA" id="ARBA00022777"/>
    </source>
</evidence>
<keyword evidence="8" id="KW-0053">Apoptosis</keyword>
<evidence type="ECO:0000256" key="16">
    <source>
        <dbReference type="ARBA" id="ARBA00022840"/>
    </source>
</evidence>
<dbReference type="GO" id="GO:0004521">
    <property type="term" value="F:RNA endonuclease activity"/>
    <property type="evidence" value="ECO:0007669"/>
    <property type="project" value="InterPro"/>
</dbReference>
<dbReference type="GO" id="GO:0042803">
    <property type="term" value="F:protein homodimerization activity"/>
    <property type="evidence" value="ECO:0007669"/>
    <property type="project" value="UniProtKB-ARBA"/>
</dbReference>
<evidence type="ECO:0000256" key="4">
    <source>
        <dbReference type="ARBA" id="ARBA00022527"/>
    </source>
</evidence>
<dbReference type="Gene3D" id="3.30.200.20">
    <property type="entry name" value="Phosphorylase Kinase, domain 1"/>
    <property type="match status" value="1"/>
</dbReference>
<keyword evidence="35" id="KW-1185">Reference proteome</keyword>
<dbReference type="InterPro" id="IPR008271">
    <property type="entry name" value="Ser/Thr_kinase_AS"/>
</dbReference>
<evidence type="ECO:0000256" key="10">
    <source>
        <dbReference type="ARBA" id="ARBA00022729"/>
    </source>
</evidence>
<dbReference type="Ensembl" id="ENSSANT00000003414.1">
    <property type="protein sequence ID" value="ENSSANP00000003164.1"/>
    <property type="gene ID" value="ENSSANG00000001648.1"/>
</dbReference>
<dbReference type="CDD" id="cd10422">
    <property type="entry name" value="RNase_Ire1"/>
    <property type="match status" value="1"/>
</dbReference>
<name>A0A671K8U5_9TELE</name>
<dbReference type="GO" id="GO:1990604">
    <property type="term" value="C:IRE1-TRAF2-ASK1 complex"/>
    <property type="evidence" value="ECO:0007669"/>
    <property type="project" value="TreeGrafter"/>
</dbReference>
<keyword evidence="24" id="KW-0834">Unfolded protein response</keyword>
<keyword evidence="22" id="KW-0804">Transcription</keyword>
<keyword evidence="11" id="KW-0547">Nucleotide-binding</keyword>
<keyword evidence="6" id="KW-0808">Transferase</keyword>
<dbReference type="GO" id="GO:0036498">
    <property type="term" value="P:IRE1-mediated unfolded protein response"/>
    <property type="evidence" value="ECO:0007669"/>
    <property type="project" value="UniProtKB-ARBA"/>
</dbReference>
<dbReference type="PANTHER" id="PTHR13954:SF17">
    <property type="entry name" value="SERINE_THREONINE-PROTEIN KINASE_ENDORIBONUCLEASE IRE1"/>
    <property type="match status" value="1"/>
</dbReference>
<dbReference type="FunFam" id="3.30.200.20:FF:000077">
    <property type="entry name" value="Putative Serine/threonine-protein kinase/endoribonuclease IRE1"/>
    <property type="match status" value="1"/>
</dbReference>
<feature type="domain" description="Protein kinase" evidence="32">
    <location>
        <begin position="274"/>
        <end position="535"/>
    </location>
</feature>
<keyword evidence="7" id="KW-0812">Transmembrane</keyword>
<keyword evidence="20" id="KW-0472">Membrane</keyword>
<organism evidence="34 35">
    <name type="scientific">Sinocyclocheilus anshuiensis</name>
    <dbReference type="NCBI Taxonomy" id="1608454"/>
    <lineage>
        <taxon>Eukaryota</taxon>
        <taxon>Metazoa</taxon>
        <taxon>Chordata</taxon>
        <taxon>Craniata</taxon>
        <taxon>Vertebrata</taxon>
        <taxon>Euteleostomi</taxon>
        <taxon>Actinopterygii</taxon>
        <taxon>Neopterygii</taxon>
        <taxon>Teleostei</taxon>
        <taxon>Ostariophysi</taxon>
        <taxon>Cypriniformes</taxon>
        <taxon>Cyprinidae</taxon>
        <taxon>Cyprininae</taxon>
        <taxon>Sinocyclocheilus</taxon>
    </lineage>
</organism>
<dbReference type="SMART" id="SM00220">
    <property type="entry name" value="S_TKc"/>
    <property type="match status" value="1"/>
</dbReference>
<dbReference type="GO" id="GO:0070059">
    <property type="term" value="P:intrinsic apoptotic signaling pathway in response to endoplasmic reticulum stress"/>
    <property type="evidence" value="ECO:0007669"/>
    <property type="project" value="TreeGrafter"/>
</dbReference>
<accession>A0A671K8U5</accession>
<evidence type="ECO:0000256" key="26">
    <source>
        <dbReference type="ARBA" id="ARBA00047899"/>
    </source>
</evidence>
<dbReference type="SMART" id="SM00564">
    <property type="entry name" value="PQQ"/>
    <property type="match status" value="4"/>
</dbReference>
<keyword evidence="4" id="KW-0723">Serine/threonine-protein kinase</keyword>
<reference evidence="34" key="2">
    <citation type="submission" date="2025-09" db="UniProtKB">
        <authorList>
            <consortium name="Ensembl"/>
        </authorList>
    </citation>
    <scope>IDENTIFICATION</scope>
</reference>
<dbReference type="InterPro" id="IPR015943">
    <property type="entry name" value="WD40/YVTN_repeat-like_dom_sf"/>
</dbReference>
<keyword evidence="16" id="KW-0067">ATP-binding</keyword>
<evidence type="ECO:0000256" key="15">
    <source>
        <dbReference type="ARBA" id="ARBA00022824"/>
    </source>
</evidence>
<dbReference type="GO" id="GO:0006397">
    <property type="term" value="P:mRNA processing"/>
    <property type="evidence" value="ECO:0007669"/>
    <property type="project" value="InterPro"/>
</dbReference>
<evidence type="ECO:0000256" key="11">
    <source>
        <dbReference type="ARBA" id="ARBA00022741"/>
    </source>
</evidence>
<evidence type="ECO:0000256" key="5">
    <source>
        <dbReference type="ARBA" id="ARBA00022553"/>
    </source>
</evidence>
<dbReference type="Gene3D" id="1.20.1440.180">
    <property type="entry name" value="KEN domain"/>
    <property type="match status" value="1"/>
</dbReference>
<dbReference type="GO" id="GO:0004674">
    <property type="term" value="F:protein serine/threonine kinase activity"/>
    <property type="evidence" value="ECO:0007669"/>
    <property type="project" value="UniProtKB-KW"/>
</dbReference>
<dbReference type="SUPFAM" id="SSF50998">
    <property type="entry name" value="Quinoprotein alcohol dehydrogenase-like"/>
    <property type="match status" value="1"/>
</dbReference>
<evidence type="ECO:0000313" key="35">
    <source>
        <dbReference type="Proteomes" id="UP000472260"/>
    </source>
</evidence>
<keyword evidence="5" id="KW-0597">Phosphoprotein</keyword>
<dbReference type="Gene3D" id="1.10.510.10">
    <property type="entry name" value="Transferase(Phosphotransferase) domain 1"/>
    <property type="match status" value="1"/>
</dbReference>
<evidence type="ECO:0000259" key="32">
    <source>
        <dbReference type="PROSITE" id="PS50011"/>
    </source>
</evidence>
<evidence type="ECO:0000256" key="24">
    <source>
        <dbReference type="ARBA" id="ARBA00023230"/>
    </source>
</evidence>
<dbReference type="PROSITE" id="PS51392">
    <property type="entry name" value="KEN"/>
    <property type="match status" value="1"/>
</dbReference>
<dbReference type="SMART" id="SM00580">
    <property type="entry name" value="PUG"/>
    <property type="match status" value="1"/>
</dbReference>
<comment type="catalytic activity">
    <reaction evidence="27">
        <text>L-seryl-[protein] + ATP = O-phospho-L-seryl-[protein] + ADP + H(+)</text>
        <dbReference type="Rhea" id="RHEA:17989"/>
        <dbReference type="Rhea" id="RHEA-COMP:9863"/>
        <dbReference type="Rhea" id="RHEA-COMP:11604"/>
        <dbReference type="ChEBI" id="CHEBI:15378"/>
        <dbReference type="ChEBI" id="CHEBI:29999"/>
        <dbReference type="ChEBI" id="CHEBI:30616"/>
        <dbReference type="ChEBI" id="CHEBI:83421"/>
        <dbReference type="ChEBI" id="CHEBI:456216"/>
        <dbReference type="EC" id="2.7.11.1"/>
    </reaction>
</comment>
<dbReference type="GO" id="GO:0033120">
    <property type="term" value="P:positive regulation of RNA splicing"/>
    <property type="evidence" value="ECO:0007669"/>
    <property type="project" value="UniProtKB-ARBA"/>
</dbReference>
<dbReference type="InterPro" id="IPR000719">
    <property type="entry name" value="Prot_kinase_dom"/>
</dbReference>
<dbReference type="InterPro" id="IPR010513">
    <property type="entry name" value="KEN_dom"/>
</dbReference>
<evidence type="ECO:0000256" key="12">
    <source>
        <dbReference type="ARBA" id="ARBA00022765"/>
    </source>
</evidence>
<dbReference type="Gene3D" id="2.130.10.10">
    <property type="entry name" value="YVTN repeat-like/Quinoprotein amine dehydrogenase"/>
    <property type="match status" value="1"/>
</dbReference>
<dbReference type="PROSITE" id="PS00108">
    <property type="entry name" value="PROTEIN_KINASE_ST"/>
    <property type="match status" value="1"/>
</dbReference>
<dbReference type="PANTHER" id="PTHR13954">
    <property type="entry name" value="IRE1-RELATED"/>
    <property type="match status" value="1"/>
</dbReference>
<evidence type="ECO:0000313" key="34">
    <source>
        <dbReference type="Ensembl" id="ENSSANP00000003164.1"/>
    </source>
</evidence>
<evidence type="ECO:0000256" key="27">
    <source>
        <dbReference type="ARBA" id="ARBA00048679"/>
    </source>
</evidence>
<keyword evidence="14" id="KW-0378">Hydrolase</keyword>
<dbReference type="GO" id="GO:0005524">
    <property type="term" value="F:ATP binding"/>
    <property type="evidence" value="ECO:0007669"/>
    <property type="project" value="UniProtKB-KW"/>
</dbReference>
<evidence type="ECO:0000256" key="17">
    <source>
        <dbReference type="ARBA" id="ARBA00022842"/>
    </source>
</evidence>
<dbReference type="FunFam" id="2.130.10.10:FF:000225">
    <property type="entry name" value="Endoplasmic reticulum to nucleus-signaling 1"/>
    <property type="match status" value="1"/>
</dbReference>
<dbReference type="InterPro" id="IPR011047">
    <property type="entry name" value="Quinoprotein_ADH-like_sf"/>
</dbReference>
<dbReference type="InterPro" id="IPR018391">
    <property type="entry name" value="PQQ_b-propeller_rpt"/>
</dbReference>
<gene>
    <name evidence="34" type="primary">LOC107664531</name>
</gene>
<evidence type="ECO:0000256" key="23">
    <source>
        <dbReference type="ARBA" id="ARBA00023180"/>
    </source>
</evidence>
<dbReference type="GO" id="GO:0046872">
    <property type="term" value="F:metal ion binding"/>
    <property type="evidence" value="ECO:0007669"/>
    <property type="project" value="UniProtKB-KW"/>
</dbReference>
<evidence type="ECO:0000256" key="9">
    <source>
        <dbReference type="ARBA" id="ARBA00022723"/>
    </source>
</evidence>
<evidence type="ECO:0000256" key="25">
    <source>
        <dbReference type="ARBA" id="ARBA00023268"/>
    </source>
</evidence>
<evidence type="ECO:0000256" key="8">
    <source>
        <dbReference type="ARBA" id="ARBA00022703"/>
    </source>
</evidence>
<evidence type="ECO:0000259" key="33">
    <source>
        <dbReference type="PROSITE" id="PS51392"/>
    </source>
</evidence>
<evidence type="ECO:0000256" key="31">
    <source>
        <dbReference type="ARBA" id="ARBA00083182"/>
    </source>
</evidence>
<evidence type="ECO:0000256" key="22">
    <source>
        <dbReference type="ARBA" id="ARBA00023163"/>
    </source>
</evidence>
<keyword evidence="17" id="KW-0460">Magnesium</keyword>
<sequence>FWVGLWMNGKALCLQGFCSSSTVSVPESLLFVSTLDGNLYAVSKRSGTIKWTLKEGTYMRFFQDHSDGILYTGKKQDVWYVVDLLTGEKQQTLTSSYAEMLCPSSSLLYLGRTEYTITMYDTKSRELRWNATYSDYAFTLPDDDTKHNMAHFVSNGDGLVVTVDSESGDLQWVQNYNSPVVAIYIWQREGLRKVPHTNVAVETLRYITFMSGEVGRITQWKYPFPREKKTKDKLISALPFNLVFQICLYWLTSVFSSLISEDESNIVRIGNITFNPRDVLGHGAEGTIVYRGQFDNRPVAVKRILPECFSFADREVQLLRESDEHPNVIRYFCTERDRQFQYIAIELCSSTLQEYVERKDFNRHGLEPVTLLEQTMSGLAHLHSLNIVHRDLKPHNILVSMPNTHGRVKAMISDFGLCKKLAVGRHSFSRKSGVPGTEGWIAPEVLSEDAKHNPTCMVDIFSAGCVFYYVVSEGHHPFGKSLQRQANILLGAYSLDHLDLNRHEDIVARNLIEQMLSMEPEKRPSADRVLKHPFFWSLEKQLQFFQDVSDRIEKEPLDGPIMRQLERGGRVVVRGDWRDHITVPLQTDLRKFRSYKGGSVRDLLRAMRNKKHHYRELPDEVQETLGSIPDEFVSYFTSRFPLLLQHTHLAMRFCAMERPFLPYYHASELLGLRCPGCVTAEAAISSLVPYMLILDNSSCLSNLQIPGEDDLEDAEEDGLGCQWCAHKTLQSFLPFVKYNVIVRRGILLNT</sequence>
<keyword evidence="9" id="KW-0479">Metal-binding</keyword>
<evidence type="ECO:0000256" key="6">
    <source>
        <dbReference type="ARBA" id="ARBA00022679"/>
    </source>
</evidence>
<dbReference type="AlphaFoldDB" id="A0A671K8U5"/>
<dbReference type="PROSITE" id="PS50011">
    <property type="entry name" value="PROTEIN_KINASE_DOM"/>
    <property type="match status" value="1"/>
</dbReference>
<protein>
    <recommendedName>
        <fullName evidence="28">Serine/threonine-protein kinase/endoribonuclease IRE1</fullName>
        <ecNumber evidence="3">2.7.11.1</ecNumber>
    </recommendedName>
    <alternativeName>
        <fullName evidence="29">Endoplasmic reticulum-to-nucleus signaling 1</fullName>
    </alternativeName>
    <alternativeName>
        <fullName evidence="30">Inositol-requiring protein 1</fullName>
    </alternativeName>
    <alternativeName>
        <fullName evidence="31">Ire1-alpha</fullName>
    </alternativeName>
</protein>
<comment type="cofactor">
    <cofactor evidence="1">
        <name>Mg(2+)</name>
        <dbReference type="ChEBI" id="CHEBI:18420"/>
    </cofactor>
</comment>
<keyword evidence="15" id="KW-0256">Endoplasmic reticulum</keyword>
<dbReference type="EC" id="2.7.11.1" evidence="3"/>
<evidence type="ECO:0000256" key="14">
    <source>
        <dbReference type="ARBA" id="ARBA00022801"/>
    </source>
</evidence>
<evidence type="ECO:0000256" key="30">
    <source>
        <dbReference type="ARBA" id="ARBA00078578"/>
    </source>
</evidence>
<dbReference type="GO" id="GO:1905898">
    <property type="term" value="P:positive regulation of response to endoplasmic reticulum stress"/>
    <property type="evidence" value="ECO:0007669"/>
    <property type="project" value="UniProtKB-ARBA"/>
</dbReference>
<keyword evidence="25" id="KW-0511">Multifunctional enzyme</keyword>
<dbReference type="Pfam" id="PF06479">
    <property type="entry name" value="Ribonuc_2-5A"/>
    <property type="match status" value="1"/>
</dbReference>
<evidence type="ECO:0000256" key="2">
    <source>
        <dbReference type="ARBA" id="ARBA00004115"/>
    </source>
</evidence>
<keyword evidence="18" id="KW-1133">Transmembrane helix</keyword>
<dbReference type="InterPro" id="IPR038357">
    <property type="entry name" value="KEN_sf"/>
</dbReference>
<evidence type="ECO:0000256" key="3">
    <source>
        <dbReference type="ARBA" id="ARBA00012513"/>
    </source>
</evidence>
<dbReference type="FunFam" id="1.10.510.10:FF:000215">
    <property type="entry name" value="serine/threonine-protein kinase/endoribonuclease IRE1 isoform X1"/>
    <property type="match status" value="1"/>
</dbReference>
<dbReference type="FunFam" id="1.20.1440.180:FF:000001">
    <property type="entry name" value="Serine/threonine-protein kinase/endoribonuclease IRE1"/>
    <property type="match status" value="1"/>
</dbReference>
<feature type="domain" description="KEN" evidence="33">
    <location>
        <begin position="538"/>
        <end position="667"/>
    </location>
</feature>
<dbReference type="InterPro" id="IPR045133">
    <property type="entry name" value="IRE1/2-like"/>
</dbReference>
<keyword evidence="10" id="KW-0732">Signal</keyword>
<dbReference type="Proteomes" id="UP000472260">
    <property type="component" value="Unassembled WGS sequence"/>
</dbReference>
<evidence type="ECO:0000256" key="28">
    <source>
        <dbReference type="ARBA" id="ARBA00073767"/>
    </source>
</evidence>
<proteinExistence type="predicted"/>
<evidence type="ECO:0000256" key="1">
    <source>
        <dbReference type="ARBA" id="ARBA00001946"/>
    </source>
</evidence>
<reference evidence="34" key="1">
    <citation type="submission" date="2025-08" db="UniProtKB">
        <authorList>
            <consortium name="Ensembl"/>
        </authorList>
    </citation>
    <scope>IDENTIFICATION</scope>
</reference>
<dbReference type="GO" id="GO:0010629">
    <property type="term" value="P:negative regulation of gene expression"/>
    <property type="evidence" value="ECO:0007669"/>
    <property type="project" value="UniProtKB-ARBA"/>
</dbReference>
<dbReference type="Pfam" id="PF00069">
    <property type="entry name" value="Pkinase"/>
    <property type="match status" value="1"/>
</dbReference>
<evidence type="ECO:0000256" key="18">
    <source>
        <dbReference type="ARBA" id="ARBA00022989"/>
    </source>
</evidence>
<evidence type="ECO:0000256" key="29">
    <source>
        <dbReference type="ARBA" id="ARBA00076266"/>
    </source>
</evidence>
<keyword evidence="21" id="KW-1015">Disulfide bond</keyword>
<dbReference type="GO" id="GO:0051082">
    <property type="term" value="F:unfolded protein binding"/>
    <property type="evidence" value="ECO:0007669"/>
    <property type="project" value="TreeGrafter"/>
</dbReference>
<evidence type="ECO:0000256" key="19">
    <source>
        <dbReference type="ARBA" id="ARBA00023015"/>
    </source>
</evidence>
<comment type="subcellular location">
    <subcellularLocation>
        <location evidence="2">Endoplasmic reticulum membrane</location>
        <topology evidence="2">Single-pass type I membrane protein</topology>
    </subcellularLocation>
</comment>
<dbReference type="GO" id="GO:0016787">
    <property type="term" value="F:hydrolase activity"/>
    <property type="evidence" value="ECO:0007669"/>
    <property type="project" value="UniProtKB-KW"/>
</dbReference>
<evidence type="ECO:0000256" key="20">
    <source>
        <dbReference type="ARBA" id="ARBA00023136"/>
    </source>
</evidence>
<dbReference type="InterPro" id="IPR011009">
    <property type="entry name" value="Kinase-like_dom_sf"/>
</dbReference>
<evidence type="ECO:0000256" key="7">
    <source>
        <dbReference type="ARBA" id="ARBA00022692"/>
    </source>
</evidence>
<comment type="catalytic activity">
    <reaction evidence="26">
        <text>L-threonyl-[protein] + ATP = O-phospho-L-threonyl-[protein] + ADP + H(+)</text>
        <dbReference type="Rhea" id="RHEA:46608"/>
        <dbReference type="Rhea" id="RHEA-COMP:11060"/>
        <dbReference type="Rhea" id="RHEA-COMP:11605"/>
        <dbReference type="ChEBI" id="CHEBI:15378"/>
        <dbReference type="ChEBI" id="CHEBI:30013"/>
        <dbReference type="ChEBI" id="CHEBI:30616"/>
        <dbReference type="ChEBI" id="CHEBI:61977"/>
        <dbReference type="ChEBI" id="CHEBI:456216"/>
        <dbReference type="EC" id="2.7.11.1"/>
    </reaction>
</comment>
<dbReference type="CDD" id="cd13982">
    <property type="entry name" value="STKc_IRE1"/>
    <property type="match status" value="1"/>
</dbReference>
<dbReference type="SUPFAM" id="SSF56112">
    <property type="entry name" value="Protein kinase-like (PK-like)"/>
    <property type="match status" value="1"/>
</dbReference>
<keyword evidence="13" id="KW-0418">Kinase</keyword>
<keyword evidence="23" id="KW-0325">Glycoprotein</keyword>
<keyword evidence="19" id="KW-0805">Transcription regulation</keyword>
<keyword evidence="12" id="KW-0013">ADP-ribosylation</keyword>
<evidence type="ECO:0000256" key="21">
    <source>
        <dbReference type="ARBA" id="ARBA00023157"/>
    </source>
</evidence>